<comment type="caution">
    <text evidence="2">The sequence shown here is derived from an EMBL/GenBank/DDBJ whole genome shotgun (WGS) entry which is preliminary data.</text>
</comment>
<evidence type="ECO:0000256" key="1">
    <source>
        <dbReference type="SAM" id="SignalP"/>
    </source>
</evidence>
<accession>A0AAJ2KZU2</accession>
<dbReference type="PROSITE" id="PS51257">
    <property type="entry name" value="PROKAR_LIPOPROTEIN"/>
    <property type="match status" value="1"/>
</dbReference>
<name>A0AAJ2KZU2_ALKPS</name>
<keyword evidence="1" id="KW-0732">Signal</keyword>
<reference evidence="2" key="1">
    <citation type="submission" date="2023-10" db="EMBL/GenBank/DDBJ databases">
        <title>Screening of Alkalihalophilus pseudofirmusBZ-TG-HK211 and Its Alleviation of Salt Stress on Rapeseed Growth.</title>
        <authorList>
            <person name="Zhao B."/>
            <person name="Guo T."/>
        </authorList>
    </citation>
    <scope>NUCLEOTIDE SEQUENCE</scope>
    <source>
        <strain evidence="2">BZ-TG-HK211</strain>
    </source>
</reference>
<dbReference type="RefSeq" id="WP_323466413.1">
    <property type="nucleotide sequence ID" value="NZ_CP144224.1"/>
</dbReference>
<feature type="chain" id="PRO_5042459308" description="Lipoprotein" evidence="1">
    <location>
        <begin position="23"/>
        <end position="219"/>
    </location>
</feature>
<gene>
    <name evidence="2" type="ORF">RYX45_07385</name>
</gene>
<evidence type="ECO:0000313" key="3">
    <source>
        <dbReference type="Proteomes" id="UP001285636"/>
    </source>
</evidence>
<organism evidence="2 3">
    <name type="scientific">Alkalihalophilus pseudofirmus</name>
    <name type="common">Bacillus pseudofirmus</name>
    <dbReference type="NCBI Taxonomy" id="79885"/>
    <lineage>
        <taxon>Bacteria</taxon>
        <taxon>Bacillati</taxon>
        <taxon>Bacillota</taxon>
        <taxon>Bacilli</taxon>
        <taxon>Bacillales</taxon>
        <taxon>Bacillaceae</taxon>
        <taxon>Alkalihalophilus</taxon>
    </lineage>
</organism>
<sequence length="219" mass="25069">MMKMLLLIGMLLLVLAACQNSANVGEDLPQEEVPVENVETDPEEADDTELVVEKRLLKKADTVLRSLTEHDWPSLSKLTHPDKGLTFSFYAAIGTDEDNEVTFTKEEAANLGNDREYIWGYDHGDQQFKMTAHNWVTNYLLMHQGVSSVDYTEVTYNDSIVESGGMINTIADEYPEAKYVEYYSPPSDIEFDWQALRFVFEEKESEWYLVAIVRDVYSP</sequence>
<evidence type="ECO:0000313" key="2">
    <source>
        <dbReference type="EMBL" id="MDV2884998.1"/>
    </source>
</evidence>
<evidence type="ECO:0008006" key="4">
    <source>
        <dbReference type="Google" id="ProtNLM"/>
    </source>
</evidence>
<dbReference type="AlphaFoldDB" id="A0AAJ2KZU2"/>
<feature type="signal peptide" evidence="1">
    <location>
        <begin position="1"/>
        <end position="22"/>
    </location>
</feature>
<proteinExistence type="predicted"/>
<dbReference type="EMBL" id="JAWJAY010000001">
    <property type="protein sequence ID" value="MDV2884998.1"/>
    <property type="molecule type" value="Genomic_DNA"/>
</dbReference>
<protein>
    <recommendedName>
        <fullName evidence="4">Lipoprotein</fullName>
    </recommendedName>
</protein>
<dbReference type="Proteomes" id="UP001285636">
    <property type="component" value="Unassembled WGS sequence"/>
</dbReference>